<keyword evidence="1" id="KW-0805">Transcription regulation</keyword>
<feature type="region of interest" description="Disordered" evidence="5">
    <location>
        <begin position="17"/>
        <end position="36"/>
    </location>
</feature>
<evidence type="ECO:0000259" key="6">
    <source>
        <dbReference type="PROSITE" id="PS50977"/>
    </source>
</evidence>
<dbReference type="OrthoDB" id="3766519at2"/>
<sequence length="230" mass="24768">MCVTRCSPVPVRVVSRNLPPVPTSPTPATGPGRPRLVGRLRSGGSPREEILDAAGELFTTHGYAGTSTRKIAEAVGMRQASLYHHFATKEDILVALLRDTVVPSLEVARTATTDVPPAERLLSLVRFDAAQLAGARWNLGALYLLPELRSERFSAFRDARIELATVYADLTAEVVGSADDPRTTLPFRLVESVISMRSDGDLGDPDAPGAEADRARVVEGLVLAITEMLR</sequence>
<proteinExistence type="predicted"/>
<keyword evidence="2 4" id="KW-0238">DNA-binding</keyword>
<evidence type="ECO:0000256" key="4">
    <source>
        <dbReference type="PROSITE-ProRule" id="PRU00335"/>
    </source>
</evidence>
<dbReference type="InterPro" id="IPR009057">
    <property type="entry name" value="Homeodomain-like_sf"/>
</dbReference>
<gene>
    <name evidence="7" type="ORF">SAMN05445060_4024</name>
</gene>
<dbReference type="SUPFAM" id="SSF46689">
    <property type="entry name" value="Homeodomain-like"/>
    <property type="match status" value="1"/>
</dbReference>
<feature type="DNA-binding region" description="H-T-H motif" evidence="4">
    <location>
        <begin position="67"/>
        <end position="86"/>
    </location>
</feature>
<evidence type="ECO:0000256" key="1">
    <source>
        <dbReference type="ARBA" id="ARBA00023015"/>
    </source>
</evidence>
<dbReference type="Proteomes" id="UP000186218">
    <property type="component" value="Unassembled WGS sequence"/>
</dbReference>
<dbReference type="InterPro" id="IPR050109">
    <property type="entry name" value="HTH-type_TetR-like_transc_reg"/>
</dbReference>
<dbReference type="Pfam" id="PF00440">
    <property type="entry name" value="TetR_N"/>
    <property type="match status" value="1"/>
</dbReference>
<name>A0A1N7HDE7_9NOCA</name>
<dbReference type="GO" id="GO:0000976">
    <property type="term" value="F:transcription cis-regulatory region binding"/>
    <property type="evidence" value="ECO:0007669"/>
    <property type="project" value="TreeGrafter"/>
</dbReference>
<evidence type="ECO:0000256" key="2">
    <source>
        <dbReference type="ARBA" id="ARBA00023125"/>
    </source>
</evidence>
<organism evidence="7 8">
    <name type="scientific">Williamsia sterculiae</name>
    <dbReference type="NCBI Taxonomy" id="1344003"/>
    <lineage>
        <taxon>Bacteria</taxon>
        <taxon>Bacillati</taxon>
        <taxon>Actinomycetota</taxon>
        <taxon>Actinomycetes</taxon>
        <taxon>Mycobacteriales</taxon>
        <taxon>Nocardiaceae</taxon>
        <taxon>Williamsia</taxon>
    </lineage>
</organism>
<feature type="domain" description="HTH tetR-type" evidence="6">
    <location>
        <begin position="44"/>
        <end position="104"/>
    </location>
</feature>
<dbReference type="Gene3D" id="1.10.357.10">
    <property type="entry name" value="Tetracycline Repressor, domain 2"/>
    <property type="match status" value="1"/>
</dbReference>
<dbReference type="GO" id="GO:0003700">
    <property type="term" value="F:DNA-binding transcription factor activity"/>
    <property type="evidence" value="ECO:0007669"/>
    <property type="project" value="TreeGrafter"/>
</dbReference>
<dbReference type="PANTHER" id="PTHR30055">
    <property type="entry name" value="HTH-TYPE TRANSCRIPTIONAL REGULATOR RUTR"/>
    <property type="match status" value="1"/>
</dbReference>
<dbReference type="STRING" id="1344003.SAMN05445060_4024"/>
<protein>
    <submittedName>
        <fullName evidence="7">Transcriptional regulator, TetR family</fullName>
    </submittedName>
</protein>
<keyword evidence="8" id="KW-1185">Reference proteome</keyword>
<evidence type="ECO:0000256" key="3">
    <source>
        <dbReference type="ARBA" id="ARBA00023163"/>
    </source>
</evidence>
<dbReference type="PANTHER" id="PTHR30055:SF234">
    <property type="entry name" value="HTH-TYPE TRANSCRIPTIONAL REGULATOR BETI"/>
    <property type="match status" value="1"/>
</dbReference>
<dbReference type="InterPro" id="IPR001647">
    <property type="entry name" value="HTH_TetR"/>
</dbReference>
<accession>A0A1N7HDE7</accession>
<dbReference type="PROSITE" id="PS50977">
    <property type="entry name" value="HTH_TETR_2"/>
    <property type="match status" value="1"/>
</dbReference>
<reference evidence="7 8" key="1">
    <citation type="submission" date="2017-01" db="EMBL/GenBank/DDBJ databases">
        <authorList>
            <person name="Mah S.A."/>
            <person name="Swanson W.J."/>
            <person name="Moy G.W."/>
            <person name="Vacquier V.D."/>
        </authorList>
    </citation>
    <scope>NUCLEOTIDE SEQUENCE [LARGE SCALE GENOMIC DNA]</scope>
    <source>
        <strain evidence="7 8">CPCC 203464</strain>
    </source>
</reference>
<dbReference type="EMBL" id="FTNT01000015">
    <property type="protein sequence ID" value="SIS22793.1"/>
    <property type="molecule type" value="Genomic_DNA"/>
</dbReference>
<evidence type="ECO:0000313" key="8">
    <source>
        <dbReference type="Proteomes" id="UP000186218"/>
    </source>
</evidence>
<keyword evidence="3" id="KW-0804">Transcription</keyword>
<evidence type="ECO:0000256" key="5">
    <source>
        <dbReference type="SAM" id="MobiDB-lite"/>
    </source>
</evidence>
<evidence type="ECO:0000313" key="7">
    <source>
        <dbReference type="EMBL" id="SIS22793.1"/>
    </source>
</evidence>
<dbReference type="PRINTS" id="PR00455">
    <property type="entry name" value="HTHTETR"/>
</dbReference>
<dbReference type="AlphaFoldDB" id="A0A1N7HDE7"/>